<comment type="caution">
    <text evidence="1">The sequence shown here is derived from an EMBL/GenBank/DDBJ whole genome shotgun (WGS) entry which is preliminary data.</text>
</comment>
<evidence type="ECO:0000313" key="2">
    <source>
        <dbReference type="Proteomes" id="UP000540150"/>
    </source>
</evidence>
<dbReference type="EMBL" id="VZTE01004713">
    <property type="protein sequence ID" value="NXB37307.1"/>
    <property type="molecule type" value="Genomic_DNA"/>
</dbReference>
<feature type="non-terminal residue" evidence="1">
    <location>
        <position position="129"/>
    </location>
</feature>
<protein>
    <submittedName>
        <fullName evidence="1">ENR1 protein</fullName>
    </submittedName>
</protein>
<feature type="non-terminal residue" evidence="1">
    <location>
        <position position="1"/>
    </location>
</feature>
<sequence>FSGKNLFLDMVEQINRELTVSDCWVCGGTGTSEVWPWEGISLSPQEILKLKDKNRMRRDTPHSRDAEEIWRFKSKTIGEECLWRRRPRYDSVGKMSCKRYFVSNGTHHWWIPKAPDLYWSSGKREGCSY</sequence>
<name>A0A7K8DDH5_9CORV</name>
<accession>A0A7K8DDH5</accession>
<organism evidence="1 2">
    <name type="scientific">Eulacestoma nigropectus</name>
    <name type="common">wattled ploughbill</name>
    <dbReference type="NCBI Taxonomy" id="461239"/>
    <lineage>
        <taxon>Eukaryota</taxon>
        <taxon>Metazoa</taxon>
        <taxon>Chordata</taxon>
        <taxon>Craniata</taxon>
        <taxon>Vertebrata</taxon>
        <taxon>Euteleostomi</taxon>
        <taxon>Archelosauria</taxon>
        <taxon>Archosauria</taxon>
        <taxon>Dinosauria</taxon>
        <taxon>Saurischia</taxon>
        <taxon>Theropoda</taxon>
        <taxon>Coelurosauria</taxon>
        <taxon>Aves</taxon>
        <taxon>Neognathae</taxon>
        <taxon>Neoaves</taxon>
        <taxon>Telluraves</taxon>
        <taxon>Australaves</taxon>
        <taxon>Passeriformes</taxon>
        <taxon>Corvoidea</taxon>
        <taxon>Pachycephalidae</taxon>
        <taxon>Eulacestoma</taxon>
    </lineage>
</organism>
<proteinExistence type="predicted"/>
<dbReference type="OrthoDB" id="9325190at2759"/>
<keyword evidence="2" id="KW-1185">Reference proteome</keyword>
<reference evidence="1 2" key="1">
    <citation type="submission" date="2019-09" db="EMBL/GenBank/DDBJ databases">
        <title>Bird 10,000 Genomes (B10K) Project - Family phase.</title>
        <authorList>
            <person name="Zhang G."/>
        </authorList>
    </citation>
    <scope>NUCLEOTIDE SEQUENCE [LARGE SCALE GENOMIC DNA]</scope>
    <source>
        <strain evidence="1">B10K-DU-029-39</strain>
        <tissue evidence="1">Heart or muscle</tissue>
    </source>
</reference>
<dbReference type="Proteomes" id="UP000540150">
    <property type="component" value="Unassembled WGS sequence"/>
</dbReference>
<evidence type="ECO:0000313" key="1">
    <source>
        <dbReference type="EMBL" id="NXB37307.1"/>
    </source>
</evidence>
<dbReference type="AlphaFoldDB" id="A0A7K8DDH5"/>
<gene>
    <name evidence="1" type="primary">Erv31</name>
    <name evidence="1" type="ORF">EULNIG_R15708</name>
</gene>